<evidence type="ECO:0000259" key="9">
    <source>
        <dbReference type="Pfam" id="PF12804"/>
    </source>
</evidence>
<keyword evidence="4" id="KW-0547">Nucleotide-binding</keyword>
<dbReference type="PANTHER" id="PTHR19136">
    <property type="entry name" value="MOLYBDENUM COFACTOR GUANYLYLTRANSFERASE"/>
    <property type="match status" value="1"/>
</dbReference>
<organism evidence="10 11">
    <name type="scientific">Saccharopolyspora ipomoeae</name>
    <dbReference type="NCBI Taxonomy" id="3042027"/>
    <lineage>
        <taxon>Bacteria</taxon>
        <taxon>Bacillati</taxon>
        <taxon>Actinomycetota</taxon>
        <taxon>Actinomycetes</taxon>
        <taxon>Pseudonocardiales</taxon>
        <taxon>Pseudonocardiaceae</taxon>
        <taxon>Saccharopolyspora</taxon>
    </lineage>
</organism>
<feature type="region of interest" description="Disordered" evidence="8">
    <location>
        <begin position="171"/>
        <end position="190"/>
    </location>
</feature>
<dbReference type="SUPFAM" id="SSF53448">
    <property type="entry name" value="Nucleotide-diphospho-sugar transferases"/>
    <property type="match status" value="1"/>
</dbReference>
<evidence type="ECO:0000313" key="11">
    <source>
        <dbReference type="Proteomes" id="UP001237595"/>
    </source>
</evidence>
<evidence type="ECO:0000256" key="1">
    <source>
        <dbReference type="ARBA" id="ARBA00022490"/>
    </source>
</evidence>
<feature type="domain" description="MobA-like NTP transferase" evidence="9">
    <location>
        <begin position="6"/>
        <end position="161"/>
    </location>
</feature>
<evidence type="ECO:0000256" key="6">
    <source>
        <dbReference type="ARBA" id="ARBA00023134"/>
    </source>
</evidence>
<evidence type="ECO:0000256" key="2">
    <source>
        <dbReference type="ARBA" id="ARBA00022679"/>
    </source>
</evidence>
<accession>A0ABT6PK15</accession>
<dbReference type="CDD" id="cd02503">
    <property type="entry name" value="MobA"/>
    <property type="match status" value="1"/>
</dbReference>
<dbReference type="Proteomes" id="UP001237595">
    <property type="component" value="Unassembled WGS sequence"/>
</dbReference>
<keyword evidence="10" id="KW-0548">Nucleotidyltransferase</keyword>
<keyword evidence="3" id="KW-0479">Metal-binding</keyword>
<name>A0ABT6PK15_9PSEU</name>
<keyword evidence="2 10" id="KW-0808">Transferase</keyword>
<dbReference type="Pfam" id="PF12804">
    <property type="entry name" value="NTP_transf_3"/>
    <property type="match status" value="1"/>
</dbReference>
<dbReference type="RefSeq" id="WP_281454372.1">
    <property type="nucleotide sequence ID" value="NZ_JASAOF010000002.1"/>
</dbReference>
<dbReference type="Gene3D" id="3.90.550.10">
    <property type="entry name" value="Spore Coat Polysaccharide Biosynthesis Protein SpsA, Chain A"/>
    <property type="match status" value="1"/>
</dbReference>
<comment type="caution">
    <text evidence="10">The sequence shown here is derived from an EMBL/GenBank/DDBJ whole genome shotgun (WGS) entry which is preliminary data.</text>
</comment>
<keyword evidence="1" id="KW-0963">Cytoplasm</keyword>
<keyword evidence="7" id="KW-0501">Molybdenum cofactor biosynthesis</keyword>
<dbReference type="EC" id="2.7.7.77" evidence="10"/>
<dbReference type="InterPro" id="IPR029044">
    <property type="entry name" value="Nucleotide-diphossugar_trans"/>
</dbReference>
<dbReference type="InterPro" id="IPR025877">
    <property type="entry name" value="MobA-like_NTP_Trfase"/>
</dbReference>
<evidence type="ECO:0000256" key="8">
    <source>
        <dbReference type="SAM" id="MobiDB-lite"/>
    </source>
</evidence>
<evidence type="ECO:0000256" key="4">
    <source>
        <dbReference type="ARBA" id="ARBA00022741"/>
    </source>
</evidence>
<dbReference type="PANTHER" id="PTHR19136:SF81">
    <property type="entry name" value="MOLYBDENUM COFACTOR GUANYLYLTRANSFERASE"/>
    <property type="match status" value="1"/>
</dbReference>
<evidence type="ECO:0000256" key="3">
    <source>
        <dbReference type="ARBA" id="ARBA00022723"/>
    </source>
</evidence>
<feature type="compositionally biased region" description="Basic and acidic residues" evidence="8">
    <location>
        <begin position="181"/>
        <end position="190"/>
    </location>
</feature>
<keyword evidence="6" id="KW-0342">GTP-binding</keyword>
<protein>
    <submittedName>
        <fullName evidence="10">Molybdenum cofactor guanylyltransferase</fullName>
        <ecNumber evidence="10">2.7.7.77</ecNumber>
    </submittedName>
</protein>
<evidence type="ECO:0000256" key="5">
    <source>
        <dbReference type="ARBA" id="ARBA00022842"/>
    </source>
</evidence>
<reference evidence="10 11" key="1">
    <citation type="submission" date="2023-04" db="EMBL/GenBank/DDBJ databases">
        <title>Draft genome sequence of Saccharopolyspora sp. TS4A08 isolated from sweet potato rhizospheric soil.</title>
        <authorList>
            <person name="Suksaard P."/>
            <person name="Duangmal K."/>
        </authorList>
    </citation>
    <scope>NUCLEOTIDE SEQUENCE [LARGE SCALE GENOMIC DNA]</scope>
    <source>
        <strain evidence="10 11">TS4A08</strain>
    </source>
</reference>
<sequence>MADFAAVVLAGGRASRLGGVDKVMLPVGGRTLLDRTLAALSGADPVVVVGPRRPAAAGVRWTVEDPAGGGPLAAVDAGLRCLDADEGVVAILAADHPHLTRETVARLRDALRTDPEAGGAVLAEPGGRPQWLLGVWRVRPLRDAMPSEVRNRPVRALFEALDPVRVDATTAEVSDVDTPDDLDRAQAADS</sequence>
<evidence type="ECO:0000313" key="10">
    <source>
        <dbReference type="EMBL" id="MDI2027998.1"/>
    </source>
</evidence>
<dbReference type="GO" id="GO:0061603">
    <property type="term" value="F:molybdenum cofactor guanylyltransferase activity"/>
    <property type="evidence" value="ECO:0007669"/>
    <property type="project" value="UniProtKB-EC"/>
</dbReference>
<dbReference type="InterPro" id="IPR013482">
    <property type="entry name" value="Molybde_CF_guanTrfase"/>
</dbReference>
<proteinExistence type="predicted"/>
<evidence type="ECO:0000256" key="7">
    <source>
        <dbReference type="ARBA" id="ARBA00023150"/>
    </source>
</evidence>
<keyword evidence="5" id="KW-0460">Magnesium</keyword>
<keyword evidence="11" id="KW-1185">Reference proteome</keyword>
<dbReference type="EMBL" id="JASAOF010000002">
    <property type="protein sequence ID" value="MDI2027998.1"/>
    <property type="molecule type" value="Genomic_DNA"/>
</dbReference>
<gene>
    <name evidence="10" type="ORF">QFW96_05230</name>
</gene>